<dbReference type="GO" id="GO:0006351">
    <property type="term" value="P:DNA-templated transcription"/>
    <property type="evidence" value="ECO:0007669"/>
    <property type="project" value="TreeGrafter"/>
</dbReference>
<dbReference type="PANTHER" id="PTHR18964:SF149">
    <property type="entry name" value="BIFUNCTIONAL UDP-N-ACETYLGLUCOSAMINE 2-EPIMERASE_N-ACETYLMANNOSAMINE KINASE"/>
    <property type="match status" value="1"/>
</dbReference>
<evidence type="ECO:0000313" key="3">
    <source>
        <dbReference type="Proteomes" id="UP000294841"/>
    </source>
</evidence>
<gene>
    <name evidence="2" type="ORF">EV697_102159</name>
</gene>
<dbReference type="InterPro" id="IPR000600">
    <property type="entry name" value="ROK"/>
</dbReference>
<dbReference type="EMBL" id="SLXI01000002">
    <property type="protein sequence ID" value="TCP13285.1"/>
    <property type="molecule type" value="Genomic_DNA"/>
</dbReference>
<name>A0A4R2N154_9PAST</name>
<dbReference type="InterPro" id="IPR036388">
    <property type="entry name" value="WH-like_DNA-bd_sf"/>
</dbReference>
<keyword evidence="3" id="KW-1185">Reference proteome</keyword>
<dbReference type="Pfam" id="PF00480">
    <property type="entry name" value="ROK"/>
    <property type="match status" value="1"/>
</dbReference>
<dbReference type="Proteomes" id="UP000294841">
    <property type="component" value="Unassembled WGS sequence"/>
</dbReference>
<dbReference type="InterPro" id="IPR043129">
    <property type="entry name" value="ATPase_NBD"/>
</dbReference>
<evidence type="ECO:0000313" key="2">
    <source>
        <dbReference type="EMBL" id="TCP13285.1"/>
    </source>
</evidence>
<proteinExistence type="inferred from homology"/>
<comment type="similarity">
    <text evidence="1">Belongs to the ROK (NagC/XylR) family.</text>
</comment>
<reference evidence="2 3" key="1">
    <citation type="submission" date="2019-03" db="EMBL/GenBank/DDBJ databases">
        <title>Genomic Encyclopedia of Type Strains, Phase IV (KMG-IV): sequencing the most valuable type-strain genomes for metagenomic binning, comparative biology and taxonomic classification.</title>
        <authorList>
            <person name="Goeker M."/>
        </authorList>
    </citation>
    <scope>NUCLEOTIDE SEQUENCE [LARGE SCALE GENOMIC DNA]</scope>
    <source>
        <strain evidence="2 3">DSM 28231</strain>
    </source>
</reference>
<dbReference type="AlphaFoldDB" id="A0A4R2N154"/>
<organism evidence="2 3">
    <name type="scientific">Bisgaardia hudsonensis</name>
    <dbReference type="NCBI Taxonomy" id="109472"/>
    <lineage>
        <taxon>Bacteria</taxon>
        <taxon>Pseudomonadati</taxon>
        <taxon>Pseudomonadota</taxon>
        <taxon>Gammaproteobacteria</taxon>
        <taxon>Pasteurellales</taxon>
        <taxon>Pasteurellaceae</taxon>
        <taxon>Bisgaardia</taxon>
    </lineage>
</organism>
<dbReference type="RefSeq" id="WP_132022703.1">
    <property type="nucleotide sequence ID" value="NZ_CP016605.1"/>
</dbReference>
<dbReference type="InterPro" id="IPR036390">
    <property type="entry name" value="WH_DNA-bd_sf"/>
</dbReference>
<accession>A0A4R2N154</accession>
<dbReference type="Gene3D" id="1.10.10.10">
    <property type="entry name" value="Winged helix-like DNA-binding domain superfamily/Winged helix DNA-binding domain"/>
    <property type="match status" value="1"/>
</dbReference>
<dbReference type="Gene3D" id="3.30.420.40">
    <property type="match status" value="2"/>
</dbReference>
<evidence type="ECO:0000256" key="1">
    <source>
        <dbReference type="ARBA" id="ARBA00006479"/>
    </source>
</evidence>
<sequence length="406" mass="46726">MPKVKQQDKLPLRMKQLGKIYRLIEQFEEISRIDLSKLSQLAPATITALTRELIDKKLVIERAVQSTEARGRPAIGLCVSPFYWQSVCAILAENHFDLSLCELDGTLIEQRSYPINLRDLSQLEPLLLDYLDQFLKDIRNELNHPITFSIAVTGELDKKTRHLRRLGDRAMDIDLKTIFSSRFDIPIIISEYFDSWLFAESSLGAVIGYKNVIFLKLDEVINLSVLLDGNILHNTINSKMNIDHFIVPHLNELQGKINCDLPENERYQLKNQITHNAIYQMIDLLYPNNEFPNHIDKINFLCEQAKNNDHRAVAILHCLADSLAYILMNFVQLFSSQKIMFSSSLLPAKEILLTRINNKLATYLEYEKTVPEVMISQYEWNSTVVITSSIKQGIYDGSLLLNLEKN</sequence>
<comment type="caution">
    <text evidence="2">The sequence shown here is derived from an EMBL/GenBank/DDBJ whole genome shotgun (WGS) entry which is preliminary data.</text>
</comment>
<dbReference type="GO" id="GO:0003677">
    <property type="term" value="F:DNA binding"/>
    <property type="evidence" value="ECO:0007669"/>
    <property type="project" value="TreeGrafter"/>
</dbReference>
<dbReference type="SUPFAM" id="SSF53067">
    <property type="entry name" value="Actin-like ATPase domain"/>
    <property type="match status" value="2"/>
</dbReference>
<dbReference type="SUPFAM" id="SSF46785">
    <property type="entry name" value="Winged helix' DNA-binding domain"/>
    <property type="match status" value="1"/>
</dbReference>
<dbReference type="OrthoDB" id="3189808at2"/>
<protein>
    <submittedName>
        <fullName evidence="2">Transcriptional regulator of PTS protein</fullName>
    </submittedName>
</protein>
<dbReference type="PANTHER" id="PTHR18964">
    <property type="entry name" value="ROK (REPRESSOR, ORF, KINASE) FAMILY"/>
    <property type="match status" value="1"/>
</dbReference>